<reference evidence="1" key="1">
    <citation type="journal article" date="2020" name="Nature">
        <title>Giant virus diversity and host interactions through global metagenomics.</title>
        <authorList>
            <person name="Schulz F."/>
            <person name="Roux S."/>
            <person name="Paez-Espino D."/>
            <person name="Jungbluth S."/>
            <person name="Walsh D.A."/>
            <person name="Denef V.J."/>
            <person name="McMahon K.D."/>
            <person name="Konstantinidis K.T."/>
            <person name="Eloe-Fadrosh E.A."/>
            <person name="Kyrpides N.C."/>
            <person name="Woyke T."/>
        </authorList>
    </citation>
    <scope>NUCLEOTIDE SEQUENCE</scope>
    <source>
        <strain evidence="1">GVMAG-M-3300013006-15</strain>
    </source>
</reference>
<evidence type="ECO:0000313" key="1">
    <source>
        <dbReference type="EMBL" id="QHS91595.1"/>
    </source>
</evidence>
<evidence type="ECO:0008006" key="2">
    <source>
        <dbReference type="Google" id="ProtNLM"/>
    </source>
</evidence>
<dbReference type="EMBL" id="MN739162">
    <property type="protein sequence ID" value="QHS91595.1"/>
    <property type="molecule type" value="Genomic_DNA"/>
</dbReference>
<accession>A0A6C0BGX1</accession>
<dbReference type="AlphaFoldDB" id="A0A6C0BGX1"/>
<proteinExistence type="predicted"/>
<organism evidence="1">
    <name type="scientific">viral metagenome</name>
    <dbReference type="NCBI Taxonomy" id="1070528"/>
    <lineage>
        <taxon>unclassified sequences</taxon>
        <taxon>metagenomes</taxon>
        <taxon>organismal metagenomes</taxon>
    </lineage>
</organism>
<sequence>MDMEVKGRVTLMSNFYNEEYLLPFWCEYHKPFFDDAILINYGSTDKSVEIINRICPEWKIVNTRNKDFDAIEIDREIMDLESDVSGYKFFLNTTEFFLIGPDYRNYLKPADNEYLEFPSLTALSKRKCHYPASVKDLFGDIDFLHDKLRSPRYMLSHKHGNYTPGRHTKRFELTNLLPGYVIWMGYYPWNDRLLLRKLQIKNKMSERDKKEGFGHQHLMDYEEVEMEKNYAICKAKPADSFEVFKMLRFLYNIQHK</sequence>
<name>A0A6C0BGX1_9ZZZZ</name>
<protein>
    <recommendedName>
        <fullName evidence="2">Glycosyltransferase</fullName>
    </recommendedName>
</protein>